<dbReference type="Proteomes" id="UP000011599">
    <property type="component" value="Unassembled WGS sequence"/>
</dbReference>
<organism evidence="2 3">
    <name type="scientific">Natronorubrum tibetense GA33</name>
    <dbReference type="NCBI Taxonomy" id="1114856"/>
    <lineage>
        <taxon>Archaea</taxon>
        <taxon>Methanobacteriati</taxon>
        <taxon>Methanobacteriota</taxon>
        <taxon>Stenosarchaea group</taxon>
        <taxon>Halobacteria</taxon>
        <taxon>Halobacteriales</taxon>
        <taxon>Natrialbaceae</taxon>
        <taxon>Natronorubrum</taxon>
    </lineage>
</organism>
<dbReference type="AlphaFoldDB" id="L9VW29"/>
<accession>L9VW29</accession>
<dbReference type="PATRIC" id="fig|1114856.3.peg.1987"/>
<feature type="region of interest" description="Disordered" evidence="1">
    <location>
        <begin position="51"/>
        <end position="144"/>
    </location>
</feature>
<feature type="compositionally biased region" description="Polar residues" evidence="1">
    <location>
        <begin position="1"/>
        <end position="10"/>
    </location>
</feature>
<proteinExistence type="predicted"/>
<evidence type="ECO:0000256" key="1">
    <source>
        <dbReference type="SAM" id="MobiDB-lite"/>
    </source>
</evidence>
<dbReference type="STRING" id="1114856.GCA_000383975_02332"/>
<reference evidence="2 3" key="1">
    <citation type="journal article" date="2014" name="PLoS Genet.">
        <title>Phylogenetically driven sequencing of extremely halophilic archaea reveals strategies for static and dynamic osmo-response.</title>
        <authorList>
            <person name="Becker E.A."/>
            <person name="Seitzer P.M."/>
            <person name="Tritt A."/>
            <person name="Larsen D."/>
            <person name="Krusor M."/>
            <person name="Yao A.I."/>
            <person name="Wu D."/>
            <person name="Madern D."/>
            <person name="Eisen J.A."/>
            <person name="Darling A.E."/>
            <person name="Facciotti M.T."/>
        </authorList>
    </citation>
    <scope>NUCLEOTIDE SEQUENCE [LARGE SCALE GENOMIC DNA]</scope>
    <source>
        <strain evidence="2 3">GA33</strain>
    </source>
</reference>
<keyword evidence="3" id="KW-1185">Reference proteome</keyword>
<feature type="compositionally biased region" description="Low complexity" evidence="1">
    <location>
        <begin position="11"/>
        <end position="20"/>
    </location>
</feature>
<feature type="compositionally biased region" description="Acidic residues" evidence="1">
    <location>
        <begin position="71"/>
        <end position="97"/>
    </location>
</feature>
<sequence length="144" mass="15061">MASAATDISETTVQEAQHVAAAAEEQTSALAKVSENANSLAGQAAHLSEALDRFDTDRSSQSWSTDAGPELTDEADGEPETGTELSFEADDALETDAEQTNSNLTETDAEQTDDEDSATAEPEANTSEPEQADQPFSFDGVDGS</sequence>
<evidence type="ECO:0000313" key="2">
    <source>
        <dbReference type="EMBL" id="ELY41221.1"/>
    </source>
</evidence>
<name>L9VW29_9EURY</name>
<dbReference type="EMBL" id="AOHW01000028">
    <property type="protein sequence ID" value="ELY41221.1"/>
    <property type="molecule type" value="Genomic_DNA"/>
</dbReference>
<evidence type="ECO:0000313" key="3">
    <source>
        <dbReference type="Proteomes" id="UP000011599"/>
    </source>
</evidence>
<feature type="compositionally biased region" description="Acidic residues" evidence="1">
    <location>
        <begin position="107"/>
        <end position="118"/>
    </location>
</feature>
<feature type="region of interest" description="Disordered" evidence="1">
    <location>
        <begin position="1"/>
        <end position="20"/>
    </location>
</feature>
<gene>
    <name evidence="2" type="ORF">C496_09556</name>
</gene>
<comment type="caution">
    <text evidence="2">The sequence shown here is derived from an EMBL/GenBank/DDBJ whole genome shotgun (WGS) entry which is preliminary data.</text>
</comment>
<protein>
    <submittedName>
        <fullName evidence="2">Methyl-accepting chemotaxis sensory transducer</fullName>
    </submittedName>
</protein>
<dbReference type="eggNOG" id="arCOG02320">
    <property type="taxonomic scope" value="Archaea"/>
</dbReference>
<dbReference type="RefSeq" id="WP_006089750.1">
    <property type="nucleotide sequence ID" value="NZ_AOHW01000028.1"/>
</dbReference>